<keyword evidence="3" id="KW-1185">Reference proteome</keyword>
<dbReference type="SUPFAM" id="SSF53756">
    <property type="entry name" value="UDP-Glycosyltransferase/glycogen phosphorylase"/>
    <property type="match status" value="1"/>
</dbReference>
<dbReference type="EMBL" id="FZOC01000004">
    <property type="protein sequence ID" value="SNR96260.1"/>
    <property type="molecule type" value="Genomic_DNA"/>
</dbReference>
<feature type="domain" description="Spore protein YkvP/CgeB glycosyl transferase-like" evidence="1">
    <location>
        <begin position="170"/>
        <end position="277"/>
    </location>
</feature>
<organism evidence="2 3">
    <name type="scientific">Humidesulfovibrio mexicanus</name>
    <dbReference type="NCBI Taxonomy" id="147047"/>
    <lineage>
        <taxon>Bacteria</taxon>
        <taxon>Pseudomonadati</taxon>
        <taxon>Thermodesulfobacteriota</taxon>
        <taxon>Desulfovibrionia</taxon>
        <taxon>Desulfovibrionales</taxon>
        <taxon>Desulfovibrionaceae</taxon>
        <taxon>Humidesulfovibrio</taxon>
    </lineage>
</organism>
<evidence type="ECO:0000259" key="1">
    <source>
        <dbReference type="Pfam" id="PF13524"/>
    </source>
</evidence>
<accession>A0A239AL76</accession>
<reference evidence="2 3" key="1">
    <citation type="submission" date="2017-06" db="EMBL/GenBank/DDBJ databases">
        <authorList>
            <person name="Kim H.J."/>
            <person name="Triplett B.A."/>
        </authorList>
    </citation>
    <scope>NUCLEOTIDE SEQUENCE [LARGE SCALE GENOMIC DNA]</scope>
    <source>
        <strain evidence="2 3">DSM 13116</strain>
    </source>
</reference>
<dbReference type="GO" id="GO:0016740">
    <property type="term" value="F:transferase activity"/>
    <property type="evidence" value="ECO:0007669"/>
    <property type="project" value="UniProtKB-KW"/>
</dbReference>
<dbReference type="Proteomes" id="UP000198324">
    <property type="component" value="Unassembled WGS sequence"/>
</dbReference>
<name>A0A239AL76_9BACT</name>
<evidence type="ECO:0000313" key="2">
    <source>
        <dbReference type="EMBL" id="SNR96260.1"/>
    </source>
</evidence>
<proteinExistence type="predicted"/>
<dbReference type="OrthoDB" id="9800484at2"/>
<gene>
    <name evidence="2" type="ORF">SAMN04488503_2062</name>
</gene>
<dbReference type="RefSeq" id="WP_089274292.1">
    <property type="nucleotide sequence ID" value="NZ_FZOC01000004.1"/>
</dbReference>
<protein>
    <submittedName>
        <fullName evidence="2">Glycosyl transferases group 1</fullName>
    </submittedName>
</protein>
<dbReference type="AlphaFoldDB" id="A0A239AL76"/>
<sequence length="337" mass="37663">MDGRERSIAWVGGMYFMEDMRDQGFRPVALPLTGPAVLGFEDIVQRLGFAPDAVVYTDRSLPPPLVGLERFPCLTAFYCIDSHIHSWYPLYARSFDLCAVSLRDHVDAFARALGQDRVAWLPPFAARHHRPRQADTEFDLLFVGTVDPETTPLRCDFLSRLGRLAPGLAVRQGSFPELMPRARVVLNIAERGDLNFRVFEALACGACLLTPELEHGQNELFTPGEHFATYRADDAEDCAAKARELLDDPQRCEALAQAGLRAVDTAHRPRHRARALAALLRQGLDAGLAERRLATPDLALRRELRLLWLHWAEHSDNPALAARYLAEARRLAGGARP</sequence>
<evidence type="ECO:0000313" key="3">
    <source>
        <dbReference type="Proteomes" id="UP000198324"/>
    </source>
</evidence>
<dbReference type="Pfam" id="PF13524">
    <property type="entry name" value="Glyco_trans_1_2"/>
    <property type="match status" value="1"/>
</dbReference>
<keyword evidence="2" id="KW-0808">Transferase</keyword>
<dbReference type="Gene3D" id="3.40.50.2000">
    <property type="entry name" value="Glycogen Phosphorylase B"/>
    <property type="match status" value="1"/>
</dbReference>
<dbReference type="InterPro" id="IPR055259">
    <property type="entry name" value="YkvP/CgeB_Glyco_trans-like"/>
</dbReference>